<gene>
    <name evidence="1" type="ORF">SAMN05444169_6895</name>
</gene>
<dbReference type="EMBL" id="LT670818">
    <property type="protein sequence ID" value="SHH32447.1"/>
    <property type="molecule type" value="Genomic_DNA"/>
</dbReference>
<accession>A0A1M5S1J0</accession>
<dbReference type="Proteomes" id="UP000190675">
    <property type="component" value="Chromosome I"/>
</dbReference>
<sequence length="315" mass="34016">MYSFDVFRPPEPVAVGQTLFRNIAPSRSRACDGAFVLDHDLVCRQLQITTARFLVHFLRIALLHRLHRQLTLSGCIESTGPTQMFLLLPQSAHGLRSISSFESARVTAASCVCLSGLSSRQRETRRHVSARCFRSDGSLSGRRSCTPLSLQSLSTMASTARATPASRQAARGVQPSRSIMLTARASLMRSCAVSCCGVGGSGNFGAAVGRGIVRQRCGHGADWYCAPACSSVSVVMTVAFLLVGLVASICAARWLLPGGALVSDYDHRHRRMQRRRSAPKTHPTFFGVHFWTPRSIGSAAFFDCATSLSCASMCA</sequence>
<evidence type="ECO:0000313" key="2">
    <source>
        <dbReference type="Proteomes" id="UP000190675"/>
    </source>
</evidence>
<protein>
    <submittedName>
        <fullName evidence="1">Uncharacterized protein</fullName>
    </submittedName>
</protein>
<reference evidence="1 2" key="1">
    <citation type="submission" date="2016-11" db="EMBL/GenBank/DDBJ databases">
        <authorList>
            <person name="Jaros S."/>
            <person name="Januszkiewicz K."/>
            <person name="Wedrychowicz H."/>
        </authorList>
    </citation>
    <scope>NUCLEOTIDE SEQUENCE [LARGE SCALE GENOMIC DNA]</scope>
    <source>
        <strain evidence="1 2">GAS242</strain>
    </source>
</reference>
<name>A0A1M5S1J0_9BRAD</name>
<organism evidence="1 2">
    <name type="scientific">Bradyrhizobium erythrophlei</name>
    <dbReference type="NCBI Taxonomy" id="1437360"/>
    <lineage>
        <taxon>Bacteria</taxon>
        <taxon>Pseudomonadati</taxon>
        <taxon>Pseudomonadota</taxon>
        <taxon>Alphaproteobacteria</taxon>
        <taxon>Hyphomicrobiales</taxon>
        <taxon>Nitrobacteraceae</taxon>
        <taxon>Bradyrhizobium</taxon>
    </lineage>
</organism>
<evidence type="ECO:0000313" key="1">
    <source>
        <dbReference type="EMBL" id="SHH32447.1"/>
    </source>
</evidence>
<proteinExistence type="predicted"/>
<dbReference type="AlphaFoldDB" id="A0A1M5S1J0"/>